<dbReference type="AlphaFoldDB" id="A0A816LAM2"/>
<name>A0A816LAM2_BRANA</name>
<dbReference type="EMBL" id="HG994369">
    <property type="protein sequence ID" value="CAF1928676.1"/>
    <property type="molecule type" value="Genomic_DNA"/>
</dbReference>
<dbReference type="Proteomes" id="UP001295469">
    <property type="component" value="Chromosome C05"/>
</dbReference>
<evidence type="ECO:0000313" key="1">
    <source>
        <dbReference type="EMBL" id="CAF1928676.1"/>
    </source>
</evidence>
<protein>
    <submittedName>
        <fullName evidence="1">(rape) hypothetical protein</fullName>
    </submittedName>
</protein>
<reference evidence="1" key="1">
    <citation type="submission" date="2021-01" db="EMBL/GenBank/DDBJ databases">
        <authorList>
            <consortium name="Genoscope - CEA"/>
            <person name="William W."/>
        </authorList>
    </citation>
    <scope>NUCLEOTIDE SEQUENCE</scope>
</reference>
<organism evidence="1">
    <name type="scientific">Brassica napus</name>
    <name type="common">Rape</name>
    <dbReference type="NCBI Taxonomy" id="3708"/>
    <lineage>
        <taxon>Eukaryota</taxon>
        <taxon>Viridiplantae</taxon>
        <taxon>Streptophyta</taxon>
        <taxon>Embryophyta</taxon>
        <taxon>Tracheophyta</taxon>
        <taxon>Spermatophyta</taxon>
        <taxon>Magnoliopsida</taxon>
        <taxon>eudicotyledons</taxon>
        <taxon>Gunneridae</taxon>
        <taxon>Pentapetalae</taxon>
        <taxon>rosids</taxon>
        <taxon>malvids</taxon>
        <taxon>Brassicales</taxon>
        <taxon>Brassicaceae</taxon>
        <taxon>Brassiceae</taxon>
        <taxon>Brassica</taxon>
    </lineage>
</organism>
<accession>A0A816LAM2</accession>
<gene>
    <name evidence="1" type="ORF">DARMORV10_C05P27860.1</name>
</gene>
<sequence length="37" mass="4313">MINTKISTILKKANPIRQLATMEMKVIHGVIRKYPFQ</sequence>
<proteinExistence type="predicted"/>